<name>A0A1Y5IF56_OSTTA</name>
<evidence type="ECO:0000256" key="1">
    <source>
        <dbReference type="ARBA" id="ARBA00006141"/>
    </source>
</evidence>
<comment type="similarity">
    <text evidence="1">Belongs to the 14-3-3 family.</text>
</comment>
<reference evidence="4" key="1">
    <citation type="submission" date="2017-04" db="EMBL/GenBank/DDBJ databases">
        <title>Population genomics of picophytoplankton unveils novel chromosome hypervariability.</title>
        <authorList>
            <consortium name="DOE Joint Genome Institute"/>
            <person name="Blanc-Mathieu R."/>
            <person name="Krasovec M."/>
            <person name="Hebrard M."/>
            <person name="Yau S."/>
            <person name="Desgranges E."/>
            <person name="Martin J."/>
            <person name="Schackwitz W."/>
            <person name="Kuo A."/>
            <person name="Salin G."/>
            <person name="Donnadieu C."/>
            <person name="Desdevises Y."/>
            <person name="Sanchez-Ferandin S."/>
            <person name="Moreau H."/>
            <person name="Rivals E."/>
            <person name="Grigoriev I.V."/>
            <person name="Grimsley N."/>
            <person name="Eyre-Walker A."/>
            <person name="Piganeau G."/>
        </authorList>
    </citation>
    <scope>NUCLEOTIDE SEQUENCE [LARGE SCALE GENOMIC DNA]</scope>
    <source>
        <strain evidence="4">RCC 1115</strain>
    </source>
</reference>
<proteinExistence type="inferred from homology"/>
<dbReference type="EMBL" id="KZ155780">
    <property type="protein sequence ID" value="OUS46834.1"/>
    <property type="molecule type" value="Genomic_DNA"/>
</dbReference>
<dbReference type="Gene3D" id="1.20.190.20">
    <property type="entry name" value="14-3-3 domain"/>
    <property type="match status" value="1"/>
</dbReference>
<gene>
    <name evidence="4" type="ORF">BE221DRAFT_204929</name>
</gene>
<dbReference type="AlphaFoldDB" id="A0A1Y5IF56"/>
<protein>
    <submittedName>
        <fullName evidence="4">14-3-3-like protein</fullName>
    </submittedName>
</protein>
<evidence type="ECO:0000313" key="4">
    <source>
        <dbReference type="EMBL" id="OUS46834.1"/>
    </source>
</evidence>
<dbReference type="Pfam" id="PF00244">
    <property type="entry name" value="14-3-3"/>
    <property type="match status" value="1"/>
</dbReference>
<sequence length="277" mass="30922">MESRDALVFQARLAQQCGRDDDMLSAMKVLLVASQDELTTTERNLLSVSLKNVLQRLRSSVSIARTLEIRERQLANDDGASLCRKYVKKLCVELFGFCEQTIEMVSGRARTVSAASSLDARVFWLKLMGDYWRYICEIENGIDLKDLGIERAHDARARAEDCYRAGIELASSLPITDATRLGLYLNETVFLYEIIGNRRAAIEITKACLDQTVEASPRLDDDGVDETEAIIELLANNLALWGQDAEDPPASLSTSVDAKDVRVLHAETLDLAKLHLR</sequence>
<dbReference type="SMART" id="SM00101">
    <property type="entry name" value="14_3_3"/>
    <property type="match status" value="1"/>
</dbReference>
<dbReference type="PRINTS" id="PR00305">
    <property type="entry name" value="1433ZETA"/>
</dbReference>
<dbReference type="InterPro" id="IPR000308">
    <property type="entry name" value="14-3-3"/>
</dbReference>
<dbReference type="eggNOG" id="KOG0841">
    <property type="taxonomic scope" value="Eukaryota"/>
</dbReference>
<dbReference type="InterPro" id="IPR023410">
    <property type="entry name" value="14-3-3_domain"/>
</dbReference>
<accession>A0A1Y5IF56</accession>
<feature type="site" description="Interaction with phosphoserine on interacting protein" evidence="2">
    <location>
        <position position="58"/>
    </location>
</feature>
<dbReference type="InterPro" id="IPR036815">
    <property type="entry name" value="14-3-3_dom_sf"/>
</dbReference>
<evidence type="ECO:0000259" key="3">
    <source>
        <dbReference type="SMART" id="SM00101"/>
    </source>
</evidence>
<dbReference type="PANTHER" id="PTHR18860">
    <property type="entry name" value="14-3-3 PROTEIN"/>
    <property type="match status" value="1"/>
</dbReference>
<organism evidence="4">
    <name type="scientific">Ostreococcus tauri</name>
    <name type="common">Marine green alga</name>
    <dbReference type="NCBI Taxonomy" id="70448"/>
    <lineage>
        <taxon>Eukaryota</taxon>
        <taxon>Viridiplantae</taxon>
        <taxon>Chlorophyta</taxon>
        <taxon>Mamiellophyceae</taxon>
        <taxon>Mamiellales</taxon>
        <taxon>Bathycoccaceae</taxon>
        <taxon>Ostreococcus</taxon>
    </lineage>
</organism>
<dbReference type="Proteomes" id="UP000195557">
    <property type="component" value="Unassembled WGS sequence"/>
</dbReference>
<feature type="domain" description="14-3-3" evidence="3">
    <location>
        <begin position="4"/>
        <end position="255"/>
    </location>
</feature>
<dbReference type="PIRSF" id="PIRSF000868">
    <property type="entry name" value="14-3-3"/>
    <property type="match status" value="1"/>
</dbReference>
<evidence type="ECO:0000256" key="2">
    <source>
        <dbReference type="PIRSR" id="PIRSR000868-1"/>
    </source>
</evidence>
<feature type="site" description="Interaction with phosphoserine on interacting protein" evidence="2">
    <location>
        <position position="133"/>
    </location>
</feature>
<dbReference type="SUPFAM" id="SSF48445">
    <property type="entry name" value="14-3-3 protein"/>
    <property type="match status" value="1"/>
</dbReference>
<dbReference type="CDD" id="cd08774">
    <property type="entry name" value="14-3-3"/>
    <property type="match status" value="1"/>
</dbReference>